<name>A0ABY9EBQ6_9GAMM</name>
<sequence length="135" mass="14946">MLQTSRIEAVVFFVKNLHNTRQFYEHTLGLKTTWAAGAEEGESGGHLMAHIGDSVLIFFEGDEKPARTPIPVFSVGDNEIHRMVEHLTAHHVEILAPVQHAPDGGLTADFADPDGHVLSIYQPPNETGKQTRNHF</sequence>
<protein>
    <submittedName>
        <fullName evidence="2">VOC family protein</fullName>
    </submittedName>
</protein>
<dbReference type="RefSeq" id="WP_301415172.1">
    <property type="nucleotide sequence ID" value="NZ_CP098023.1"/>
</dbReference>
<evidence type="ECO:0000313" key="3">
    <source>
        <dbReference type="Proteomes" id="UP001321520"/>
    </source>
</evidence>
<dbReference type="Gene3D" id="3.10.180.10">
    <property type="entry name" value="2,3-Dihydroxybiphenyl 1,2-Dioxygenase, domain 1"/>
    <property type="match status" value="1"/>
</dbReference>
<dbReference type="EMBL" id="CP098023">
    <property type="protein sequence ID" value="WKD49381.1"/>
    <property type="molecule type" value="Genomic_DNA"/>
</dbReference>
<dbReference type="SUPFAM" id="SSF54593">
    <property type="entry name" value="Glyoxalase/Bleomycin resistance protein/Dihydroxybiphenyl dioxygenase"/>
    <property type="match status" value="1"/>
</dbReference>
<dbReference type="InterPro" id="IPR037523">
    <property type="entry name" value="VOC_core"/>
</dbReference>
<dbReference type="Pfam" id="PF00903">
    <property type="entry name" value="Glyoxalase"/>
    <property type="match status" value="1"/>
</dbReference>
<proteinExistence type="predicted"/>
<organism evidence="2 3">
    <name type="scientific">Microbulbifer spongiae</name>
    <dbReference type="NCBI Taxonomy" id="2944933"/>
    <lineage>
        <taxon>Bacteria</taxon>
        <taxon>Pseudomonadati</taxon>
        <taxon>Pseudomonadota</taxon>
        <taxon>Gammaproteobacteria</taxon>
        <taxon>Cellvibrionales</taxon>
        <taxon>Microbulbiferaceae</taxon>
        <taxon>Microbulbifer</taxon>
    </lineage>
</organism>
<feature type="domain" description="VOC" evidence="1">
    <location>
        <begin position="6"/>
        <end position="123"/>
    </location>
</feature>
<dbReference type="InterPro" id="IPR029068">
    <property type="entry name" value="Glyas_Bleomycin-R_OHBP_Dase"/>
</dbReference>
<gene>
    <name evidence="2" type="ORF">M8T91_15975</name>
</gene>
<evidence type="ECO:0000313" key="2">
    <source>
        <dbReference type="EMBL" id="WKD49381.1"/>
    </source>
</evidence>
<accession>A0ABY9EBQ6</accession>
<reference evidence="2 3" key="1">
    <citation type="submission" date="2022-05" db="EMBL/GenBank/DDBJ databases">
        <title>Microbulbifer sp. nov., isolated from sponge.</title>
        <authorList>
            <person name="Gao L."/>
        </authorList>
    </citation>
    <scope>NUCLEOTIDE SEQUENCE [LARGE SCALE GENOMIC DNA]</scope>
    <source>
        <strain evidence="2 3">MI-G</strain>
    </source>
</reference>
<dbReference type="PROSITE" id="PS51819">
    <property type="entry name" value="VOC"/>
    <property type="match status" value="1"/>
</dbReference>
<dbReference type="Proteomes" id="UP001321520">
    <property type="component" value="Chromosome"/>
</dbReference>
<keyword evidence="3" id="KW-1185">Reference proteome</keyword>
<dbReference type="InterPro" id="IPR004360">
    <property type="entry name" value="Glyas_Fos-R_dOase_dom"/>
</dbReference>
<evidence type="ECO:0000259" key="1">
    <source>
        <dbReference type="PROSITE" id="PS51819"/>
    </source>
</evidence>